<dbReference type="PANTHER" id="PTHR43259:SF1">
    <property type="entry name" value="N-ACETYLTRANSFERASE DOMAIN-CONTAINING PROTEIN"/>
    <property type="match status" value="1"/>
</dbReference>
<evidence type="ECO:0000313" key="2">
    <source>
        <dbReference type="EMBL" id="SMP59227.1"/>
    </source>
</evidence>
<accession>A0AA46AJ94</accession>
<dbReference type="InterPro" id="IPR016181">
    <property type="entry name" value="Acyl_CoA_acyltransferase"/>
</dbReference>
<dbReference type="PANTHER" id="PTHR43259">
    <property type="entry name" value="SPT10P"/>
    <property type="match status" value="1"/>
</dbReference>
<reference evidence="2" key="1">
    <citation type="submission" date="2017-05" db="EMBL/GenBank/DDBJ databases">
        <authorList>
            <person name="Varghese N."/>
            <person name="Submissions S."/>
        </authorList>
    </citation>
    <scope>NUCLEOTIDE SEQUENCE</scope>
    <source>
        <strain evidence="2">Su22</strain>
    </source>
</reference>
<dbReference type="CDD" id="cd04301">
    <property type="entry name" value="NAT_SF"/>
    <property type="match status" value="1"/>
</dbReference>
<sequence>MKEEEIVGWLRYGYFWDEHPFMNMLFIINEYRGKGFGKKLVKDWEEKMAGEGHGFVMTSTLSNEEAQHFYRRLGYADIGGFIFHNEPLEILLTKNIQP</sequence>
<dbReference type="EMBL" id="FXUF01000007">
    <property type="protein sequence ID" value="SMP59227.1"/>
    <property type="molecule type" value="Genomic_DNA"/>
</dbReference>
<dbReference type="InterPro" id="IPR000182">
    <property type="entry name" value="GNAT_dom"/>
</dbReference>
<name>A0AA46AJ94_9CLOT</name>
<comment type="caution">
    <text evidence="2">The sequence shown here is derived from an EMBL/GenBank/DDBJ whole genome shotgun (WGS) entry which is preliminary data.</text>
</comment>
<dbReference type="InterPro" id="IPR052829">
    <property type="entry name" value="N-acetyltransferase_domain"/>
</dbReference>
<proteinExistence type="predicted"/>
<dbReference type="AlphaFoldDB" id="A0AA46AJ94"/>
<dbReference type="Pfam" id="PF00583">
    <property type="entry name" value="Acetyltransf_1"/>
    <property type="match status" value="1"/>
</dbReference>
<keyword evidence="3" id="KW-1185">Reference proteome</keyword>
<organism evidence="2 3">
    <name type="scientific">Anoxynatronum buryatiense</name>
    <dbReference type="NCBI Taxonomy" id="489973"/>
    <lineage>
        <taxon>Bacteria</taxon>
        <taxon>Bacillati</taxon>
        <taxon>Bacillota</taxon>
        <taxon>Clostridia</taxon>
        <taxon>Eubacteriales</taxon>
        <taxon>Clostridiaceae</taxon>
        <taxon>Anoxynatronum</taxon>
    </lineage>
</organism>
<dbReference type="Gene3D" id="3.40.630.30">
    <property type="match status" value="1"/>
</dbReference>
<dbReference type="Proteomes" id="UP001158066">
    <property type="component" value="Unassembled WGS sequence"/>
</dbReference>
<dbReference type="SUPFAM" id="SSF55729">
    <property type="entry name" value="Acyl-CoA N-acyltransferases (Nat)"/>
    <property type="match status" value="1"/>
</dbReference>
<gene>
    <name evidence="2" type="ORF">SAMN06296020_107162</name>
</gene>
<protein>
    <submittedName>
        <fullName evidence="2">Acetyltransferase (GNAT) family protein</fullName>
    </submittedName>
</protein>
<evidence type="ECO:0000259" key="1">
    <source>
        <dbReference type="PROSITE" id="PS51186"/>
    </source>
</evidence>
<feature type="domain" description="N-acetyltransferase" evidence="1">
    <location>
        <begin position="1"/>
        <end position="97"/>
    </location>
</feature>
<evidence type="ECO:0000313" key="3">
    <source>
        <dbReference type="Proteomes" id="UP001158066"/>
    </source>
</evidence>
<dbReference type="PROSITE" id="PS51186">
    <property type="entry name" value="GNAT"/>
    <property type="match status" value="1"/>
</dbReference>
<dbReference type="GO" id="GO:0016747">
    <property type="term" value="F:acyltransferase activity, transferring groups other than amino-acyl groups"/>
    <property type="evidence" value="ECO:0007669"/>
    <property type="project" value="InterPro"/>
</dbReference>